<dbReference type="GO" id="GO:0006098">
    <property type="term" value="P:pentose-phosphate shunt"/>
    <property type="evidence" value="ECO:0007669"/>
    <property type="project" value="UniProtKB-UniRule"/>
</dbReference>
<dbReference type="RefSeq" id="WP_131156635.1">
    <property type="nucleotide sequence ID" value="NZ_CP036402.1"/>
</dbReference>
<evidence type="ECO:0000256" key="7">
    <source>
        <dbReference type="ARBA" id="ARBA00022679"/>
    </source>
</evidence>
<dbReference type="UniPathway" id="UPA00115">
    <property type="reaction ID" value="UER00414"/>
</dbReference>
<dbReference type="InterPro" id="IPR018225">
    <property type="entry name" value="Transaldolase_AS"/>
</dbReference>
<dbReference type="EMBL" id="CP036402">
    <property type="protein sequence ID" value="QBI21643.1"/>
    <property type="molecule type" value="Genomic_DNA"/>
</dbReference>
<dbReference type="InterPro" id="IPR004732">
    <property type="entry name" value="Transaldolase_2"/>
</dbReference>
<proteinExistence type="inferred from homology"/>
<protein>
    <recommendedName>
        <fullName evidence="5 11">Transaldolase</fullName>
        <ecNumber evidence="5 11">2.2.1.2</ecNumber>
    </recommendedName>
</protein>
<evidence type="ECO:0000256" key="5">
    <source>
        <dbReference type="ARBA" id="ARBA00013151"/>
    </source>
</evidence>
<evidence type="ECO:0000313" key="14">
    <source>
        <dbReference type="Proteomes" id="UP000291469"/>
    </source>
</evidence>
<organism evidence="13 14">
    <name type="scientific">Egibacter rhizosphaerae</name>
    <dbReference type="NCBI Taxonomy" id="1670831"/>
    <lineage>
        <taxon>Bacteria</taxon>
        <taxon>Bacillati</taxon>
        <taxon>Actinomycetota</taxon>
        <taxon>Nitriliruptoria</taxon>
        <taxon>Egibacterales</taxon>
        <taxon>Egibacteraceae</taxon>
        <taxon>Egibacter</taxon>
    </lineage>
</organism>
<evidence type="ECO:0000256" key="2">
    <source>
        <dbReference type="ARBA" id="ARBA00004496"/>
    </source>
</evidence>
<dbReference type="HAMAP" id="MF_00493">
    <property type="entry name" value="Transaldolase_2"/>
    <property type="match status" value="1"/>
</dbReference>
<dbReference type="Proteomes" id="UP000291469">
    <property type="component" value="Chromosome"/>
</dbReference>
<dbReference type="GO" id="GO:0005975">
    <property type="term" value="P:carbohydrate metabolic process"/>
    <property type="evidence" value="ECO:0007669"/>
    <property type="project" value="InterPro"/>
</dbReference>
<dbReference type="SUPFAM" id="SSF51569">
    <property type="entry name" value="Aldolase"/>
    <property type="match status" value="1"/>
</dbReference>
<feature type="active site" description="Schiff-base intermediate with substrate" evidence="11">
    <location>
        <position position="139"/>
    </location>
</feature>
<comment type="function">
    <text evidence="1 11">Transaldolase is important for the balance of metabolites in the pentose-phosphate pathway.</text>
</comment>
<evidence type="ECO:0000256" key="3">
    <source>
        <dbReference type="ARBA" id="ARBA00004857"/>
    </source>
</evidence>
<dbReference type="NCBIfam" id="NF002881">
    <property type="entry name" value="PRK03343.1"/>
    <property type="match status" value="1"/>
</dbReference>
<keyword evidence="8 11" id="KW-0570">Pentose shunt</keyword>
<evidence type="ECO:0000256" key="11">
    <source>
        <dbReference type="HAMAP-Rule" id="MF_00493"/>
    </source>
</evidence>
<gene>
    <name evidence="11 13" type="primary">tal</name>
    <name evidence="13" type="ORF">ER308_20115</name>
</gene>
<sequence length="361" mass="38861">MSNPLHDLHGLGQAVWLDAIRRSWLGPEGRLAALRDADEIRGLTSNPTIFADAFSEDDAYAAQLAELRGADPREAFWALAMHDVGEACDLFRPVWDATDGVHGLVSIEVDPTKAFDTDATIDEGLQLARSLDRPNLMVKVPGTEPGLPAITRLLAEGVNVNVTLLFSVARYEAVIDAFIQGVRAHHEAGGDVRRLQSVASFFVSRVDGKVDPLLGDDHPRRGAAAVANARLAYEAFRTRLPNDGGPDDPLADIPGAHPQRPLWASTSTKDPQYRATKYVEALAGPDTVNTMPPATVDATRSGADIADRLSGTAEHARQELDALAADGVDLDQVTKELETEGVEKFEASFEEAVATVSHHLD</sequence>
<feature type="region of interest" description="Disordered" evidence="12">
    <location>
        <begin position="242"/>
        <end position="269"/>
    </location>
</feature>
<reference evidence="13 14" key="1">
    <citation type="submission" date="2019-01" db="EMBL/GenBank/DDBJ databases">
        <title>Egibacter rhizosphaerae EGI 80759T.</title>
        <authorList>
            <person name="Chen D.-D."/>
            <person name="Tian Y."/>
            <person name="Jiao J.-Y."/>
            <person name="Zhang X.-T."/>
            <person name="Zhang Y.-G."/>
            <person name="Zhang Y."/>
            <person name="Xiao M."/>
            <person name="Shu W.-S."/>
            <person name="Li W.-J."/>
        </authorList>
    </citation>
    <scope>NUCLEOTIDE SEQUENCE [LARGE SCALE GENOMIC DNA]</scope>
    <source>
        <strain evidence="13 14">EGI 80759</strain>
    </source>
</reference>
<dbReference type="PANTHER" id="PTHR10683:SF31">
    <property type="entry name" value="TRANSALDOLASE"/>
    <property type="match status" value="1"/>
</dbReference>
<keyword evidence="7 11" id="KW-0808">Transferase</keyword>
<evidence type="ECO:0000313" key="13">
    <source>
        <dbReference type="EMBL" id="QBI21643.1"/>
    </source>
</evidence>
<comment type="pathway">
    <text evidence="3 11">Carbohydrate degradation; pentose phosphate pathway; D-glyceraldehyde 3-phosphate and beta-D-fructose 6-phosphate from D-ribose 5-phosphate and D-xylulose 5-phosphate (non-oxidative stage): step 2/3.</text>
</comment>
<evidence type="ECO:0000256" key="10">
    <source>
        <dbReference type="ARBA" id="ARBA00048810"/>
    </source>
</evidence>
<name>A0A411YKC8_9ACTN</name>
<evidence type="ECO:0000256" key="4">
    <source>
        <dbReference type="ARBA" id="ARBA00008426"/>
    </source>
</evidence>
<keyword evidence="6 11" id="KW-0963">Cytoplasm</keyword>
<dbReference type="AlphaFoldDB" id="A0A411YKC8"/>
<evidence type="ECO:0000256" key="8">
    <source>
        <dbReference type="ARBA" id="ARBA00023126"/>
    </source>
</evidence>
<dbReference type="PIRSF" id="PIRSF036915">
    <property type="entry name" value="Trnald_Bac_Plnt"/>
    <property type="match status" value="1"/>
</dbReference>
<evidence type="ECO:0000256" key="9">
    <source>
        <dbReference type="ARBA" id="ARBA00023270"/>
    </source>
</evidence>
<comment type="catalytic activity">
    <reaction evidence="10 11">
        <text>D-sedoheptulose 7-phosphate + D-glyceraldehyde 3-phosphate = D-erythrose 4-phosphate + beta-D-fructose 6-phosphate</text>
        <dbReference type="Rhea" id="RHEA:17053"/>
        <dbReference type="ChEBI" id="CHEBI:16897"/>
        <dbReference type="ChEBI" id="CHEBI:57483"/>
        <dbReference type="ChEBI" id="CHEBI:57634"/>
        <dbReference type="ChEBI" id="CHEBI:59776"/>
        <dbReference type="EC" id="2.2.1.2"/>
    </reaction>
</comment>
<keyword evidence="14" id="KW-1185">Reference proteome</keyword>
<dbReference type="EC" id="2.2.1.2" evidence="5 11"/>
<dbReference type="GO" id="GO:0004801">
    <property type="term" value="F:transaldolase activity"/>
    <property type="evidence" value="ECO:0007669"/>
    <property type="project" value="UniProtKB-UniRule"/>
</dbReference>
<dbReference type="KEGG" id="erz:ER308_20115"/>
<accession>A0A411YKC8</accession>
<dbReference type="GO" id="GO:0005737">
    <property type="term" value="C:cytoplasm"/>
    <property type="evidence" value="ECO:0007669"/>
    <property type="project" value="UniProtKB-SubCell"/>
</dbReference>
<evidence type="ECO:0000256" key="1">
    <source>
        <dbReference type="ARBA" id="ARBA00003518"/>
    </source>
</evidence>
<dbReference type="InterPro" id="IPR013785">
    <property type="entry name" value="Aldolase_TIM"/>
</dbReference>
<dbReference type="PROSITE" id="PS00958">
    <property type="entry name" value="TRANSALDOLASE_2"/>
    <property type="match status" value="1"/>
</dbReference>
<comment type="similarity">
    <text evidence="4 11">Belongs to the transaldolase family. Type 2 subfamily.</text>
</comment>
<dbReference type="InterPro" id="IPR001585">
    <property type="entry name" value="TAL/FSA"/>
</dbReference>
<dbReference type="NCBIfam" id="TIGR00876">
    <property type="entry name" value="tal_mycobact"/>
    <property type="match status" value="1"/>
</dbReference>
<dbReference type="Gene3D" id="3.20.20.70">
    <property type="entry name" value="Aldolase class I"/>
    <property type="match status" value="1"/>
</dbReference>
<evidence type="ECO:0000256" key="6">
    <source>
        <dbReference type="ARBA" id="ARBA00022490"/>
    </source>
</evidence>
<comment type="subcellular location">
    <subcellularLocation>
        <location evidence="2 11">Cytoplasm</location>
    </subcellularLocation>
</comment>
<keyword evidence="9 11" id="KW-0704">Schiff base</keyword>
<dbReference type="OrthoDB" id="9809101at2"/>
<dbReference type="Pfam" id="PF00923">
    <property type="entry name" value="TAL_FSA"/>
    <property type="match status" value="1"/>
</dbReference>
<dbReference type="PANTHER" id="PTHR10683">
    <property type="entry name" value="TRANSALDOLASE"/>
    <property type="match status" value="1"/>
</dbReference>
<evidence type="ECO:0000256" key="12">
    <source>
        <dbReference type="SAM" id="MobiDB-lite"/>
    </source>
</evidence>